<organism evidence="2 3">
    <name type="scientific">Paramecium octaurelia</name>
    <dbReference type="NCBI Taxonomy" id="43137"/>
    <lineage>
        <taxon>Eukaryota</taxon>
        <taxon>Sar</taxon>
        <taxon>Alveolata</taxon>
        <taxon>Ciliophora</taxon>
        <taxon>Intramacronucleata</taxon>
        <taxon>Oligohymenophorea</taxon>
        <taxon>Peniculida</taxon>
        <taxon>Parameciidae</taxon>
        <taxon>Paramecium</taxon>
    </lineage>
</organism>
<accession>A0A8S1WWZ7</accession>
<feature type="transmembrane region" description="Helical" evidence="1">
    <location>
        <begin position="271"/>
        <end position="291"/>
    </location>
</feature>
<reference evidence="2" key="1">
    <citation type="submission" date="2021-01" db="EMBL/GenBank/DDBJ databases">
        <authorList>
            <consortium name="Genoscope - CEA"/>
            <person name="William W."/>
        </authorList>
    </citation>
    <scope>NUCLEOTIDE SEQUENCE</scope>
</reference>
<feature type="transmembrane region" description="Helical" evidence="1">
    <location>
        <begin position="127"/>
        <end position="149"/>
    </location>
</feature>
<dbReference type="OMA" id="DILYFYI"/>
<gene>
    <name evidence="2" type="ORF">POCTA_138.1.T1030106</name>
</gene>
<evidence type="ECO:0000313" key="2">
    <source>
        <dbReference type="EMBL" id="CAD8192895.1"/>
    </source>
</evidence>
<dbReference type="AlphaFoldDB" id="A0A8S1WWZ7"/>
<comment type="caution">
    <text evidence="2">The sequence shown here is derived from an EMBL/GenBank/DDBJ whole genome shotgun (WGS) entry which is preliminary data.</text>
</comment>
<keyword evidence="1" id="KW-0812">Transmembrane</keyword>
<feature type="transmembrane region" description="Helical" evidence="1">
    <location>
        <begin position="209"/>
        <end position="234"/>
    </location>
</feature>
<protein>
    <submittedName>
        <fullName evidence="2">Uncharacterized protein</fullName>
    </submittedName>
</protein>
<dbReference type="EMBL" id="CAJJDP010000103">
    <property type="protein sequence ID" value="CAD8192895.1"/>
    <property type="molecule type" value="Genomic_DNA"/>
</dbReference>
<keyword evidence="1" id="KW-1133">Transmembrane helix</keyword>
<sequence length="673" mass="79062">MQNSVHLEMNKPLKYPSNDVSVCWPSFQTSNFSSNSNSKDSEINAQMQLSKFSDSESENNQVPKNLETLCSYQYQSMSGNPKYLLLSSEMFLFTKIISINLVNISILFLTFYLPYLYFENFTESDPIYFPVLLFIMTLELHTQFIKILSKFLKNKNISIKLLDIAFLITYTLCLTIKDVITFTILYYLLFLRNLKFIQKLLSLIPFINYQQIIISKMIVVLLFQIHYFTCIWGVELKSINQIDLTYSDYFYKSFLMLFFKFDQLDNQQNHLLILTHVFSNIIIIIFLFTIFTQCQSQLQKHDIQLKTYKLFLKSKMLDFKVKIALFHYSTIFLLIENQLNAKEDEKKKTLLQYIKMKLINQELRHFTFLSKAALNEISAKGVFGLGLKQQNFQAEIDGIYIILAGRVNLEFLGLNLKVDAQKIINICIIEMMNTQQQRKLILEPVDMNDILYFYINHDQFQSCLQKQLEKEMYQMIRDDININNTTEELNIQCYFCNLFHPSFNCACLNIKRRFTYDKTHQERGSLFQRKNNLRVKAGIYQQITNQGTSNNISDNSSESFEAFSDYSSDKLNVSNQQLHCDQIGKQSSISQIYKDILQIDLISDKVSDPIISSTLIKHLQVPDKALRNQSDSNQTGFQDLDSFLEIDKIWEYQHYKVAYNIDNVLNKINKQKM</sequence>
<keyword evidence="3" id="KW-1185">Reference proteome</keyword>
<evidence type="ECO:0000313" key="3">
    <source>
        <dbReference type="Proteomes" id="UP000683925"/>
    </source>
</evidence>
<feature type="transmembrane region" description="Helical" evidence="1">
    <location>
        <begin position="92"/>
        <end position="115"/>
    </location>
</feature>
<feature type="transmembrane region" description="Helical" evidence="1">
    <location>
        <begin position="161"/>
        <end position="189"/>
    </location>
</feature>
<name>A0A8S1WWZ7_PAROT</name>
<evidence type="ECO:0000256" key="1">
    <source>
        <dbReference type="SAM" id="Phobius"/>
    </source>
</evidence>
<dbReference type="OrthoDB" id="305068at2759"/>
<proteinExistence type="predicted"/>
<keyword evidence="1" id="KW-0472">Membrane</keyword>
<dbReference type="Proteomes" id="UP000683925">
    <property type="component" value="Unassembled WGS sequence"/>
</dbReference>